<organism evidence="2 3">
    <name type="scientific">Glarea lozoyensis (strain ATCC 20868 / MF5171)</name>
    <dbReference type="NCBI Taxonomy" id="1116229"/>
    <lineage>
        <taxon>Eukaryota</taxon>
        <taxon>Fungi</taxon>
        <taxon>Dikarya</taxon>
        <taxon>Ascomycota</taxon>
        <taxon>Pezizomycotina</taxon>
        <taxon>Leotiomycetes</taxon>
        <taxon>Helotiales</taxon>
        <taxon>Helotiaceae</taxon>
        <taxon>Glarea</taxon>
    </lineage>
</organism>
<dbReference type="EMBL" id="KE145364">
    <property type="protein sequence ID" value="EPE30283.1"/>
    <property type="molecule type" value="Genomic_DNA"/>
</dbReference>
<dbReference type="PROSITE" id="PS51257">
    <property type="entry name" value="PROKAR_LIPOPROTEIN"/>
    <property type="match status" value="1"/>
</dbReference>
<dbReference type="HOGENOM" id="CLU_1372321_0_0_1"/>
<dbReference type="AlphaFoldDB" id="S3DV90"/>
<feature type="chain" id="PRO_5004508608" evidence="1">
    <location>
        <begin position="36"/>
        <end position="199"/>
    </location>
</feature>
<accession>S3DV90</accession>
<gene>
    <name evidence="2" type="ORF">GLAREA_13006</name>
</gene>
<evidence type="ECO:0000256" key="1">
    <source>
        <dbReference type="SAM" id="SignalP"/>
    </source>
</evidence>
<dbReference type="Proteomes" id="UP000016922">
    <property type="component" value="Unassembled WGS sequence"/>
</dbReference>
<keyword evidence="3" id="KW-1185">Reference proteome</keyword>
<proteinExistence type="predicted"/>
<evidence type="ECO:0000313" key="3">
    <source>
        <dbReference type="Proteomes" id="UP000016922"/>
    </source>
</evidence>
<reference evidence="2 3" key="1">
    <citation type="journal article" date="2013" name="BMC Genomics">
        <title>Genomics-driven discovery of the pneumocandin biosynthetic gene cluster in the fungus Glarea lozoyensis.</title>
        <authorList>
            <person name="Chen L."/>
            <person name="Yue Q."/>
            <person name="Zhang X."/>
            <person name="Xiang M."/>
            <person name="Wang C."/>
            <person name="Li S."/>
            <person name="Che Y."/>
            <person name="Ortiz-Lopez F.J."/>
            <person name="Bills G.F."/>
            <person name="Liu X."/>
            <person name="An Z."/>
        </authorList>
    </citation>
    <scope>NUCLEOTIDE SEQUENCE [LARGE SCALE GENOMIC DNA]</scope>
    <source>
        <strain evidence="3">ATCC 20868 / MF5171</strain>
    </source>
</reference>
<feature type="signal peptide" evidence="1">
    <location>
        <begin position="1"/>
        <end position="35"/>
    </location>
</feature>
<evidence type="ECO:0000313" key="2">
    <source>
        <dbReference type="EMBL" id="EPE30283.1"/>
    </source>
</evidence>
<protein>
    <submittedName>
        <fullName evidence="2">Uncharacterized protein</fullName>
    </submittedName>
</protein>
<keyword evidence="1" id="KW-0732">Signal</keyword>
<dbReference type="KEGG" id="glz:GLAREA_13006"/>
<dbReference type="RefSeq" id="XP_008082676.1">
    <property type="nucleotide sequence ID" value="XM_008084485.1"/>
</dbReference>
<sequence>MTVALRQFHTISSQHHRHGLKILTTFALFAATASCLSIRQRPAGPTPCIHVQFTFKLGDDTTILHNIPVTNCNGNEIFRALEIPIKAAGLNPPLPPIKGVSVNLEKFFDGFGAPINFNGSDQGHLNDLVCEFEPVGVFGVDDLLIGVLSRKCPASGELRNADGNPLGIQLLGCFFRSVTGSFLTDLKKGALDSEVCPAV</sequence>
<dbReference type="GeneID" id="19472046"/>
<name>S3DV90_GLAL2</name>